<accession>A0A261ETL1</accession>
<evidence type="ECO:0008006" key="5">
    <source>
        <dbReference type="Google" id="ProtNLM"/>
    </source>
</evidence>
<feature type="transmembrane region" description="Helical" evidence="2">
    <location>
        <begin position="117"/>
        <end position="137"/>
    </location>
</feature>
<dbReference type="RefSeq" id="WP_094722717.1">
    <property type="nucleotide sequence ID" value="NZ_MWWS01000004.1"/>
</dbReference>
<evidence type="ECO:0000313" key="3">
    <source>
        <dbReference type="EMBL" id="OZG50212.1"/>
    </source>
</evidence>
<feature type="transmembrane region" description="Helical" evidence="2">
    <location>
        <begin position="12"/>
        <end position="29"/>
    </location>
</feature>
<keyword evidence="2" id="KW-0472">Membrane</keyword>
<sequence>MKMQRTPITHYLLSIGIGLIGGVFIVYASEHWRLNVLGAPWLVSALLLIAGIVILLMARRVHRYAKGDIKDVDSQFAVNSLLLSKALGIACSVLLGWYGSQALMCLNHRDAPYYEQVIVECAVAALICILDILIGVVGEWLCQLPPKDGPESPKQRQQAEGHRLAAAAQGQSSKQ</sequence>
<dbReference type="AlphaFoldDB" id="A0A261ETL1"/>
<comment type="caution">
    <text evidence="3">The sequence shown here is derived from an EMBL/GenBank/DDBJ whole genome shotgun (WGS) entry which is preliminary data.</text>
</comment>
<keyword evidence="2" id="KW-1133">Transmembrane helix</keyword>
<dbReference type="EMBL" id="MWWS01000004">
    <property type="protein sequence ID" value="OZG50212.1"/>
    <property type="molecule type" value="Genomic_DNA"/>
</dbReference>
<feature type="region of interest" description="Disordered" evidence="1">
    <location>
        <begin position="148"/>
        <end position="175"/>
    </location>
</feature>
<name>A0A261ETL1_9BIFI</name>
<feature type="compositionally biased region" description="Basic and acidic residues" evidence="1">
    <location>
        <begin position="148"/>
        <end position="163"/>
    </location>
</feature>
<dbReference type="OrthoDB" id="3242755at2"/>
<protein>
    <recommendedName>
        <fullName evidence="5">DUF3180 domain-containing protein</fullName>
    </recommendedName>
</protein>
<proteinExistence type="predicted"/>
<evidence type="ECO:0000256" key="2">
    <source>
        <dbReference type="SAM" id="Phobius"/>
    </source>
</evidence>
<keyword evidence="4" id="KW-1185">Reference proteome</keyword>
<dbReference type="InterPro" id="IPR021517">
    <property type="entry name" value="DUF3180"/>
</dbReference>
<evidence type="ECO:0000256" key="1">
    <source>
        <dbReference type="SAM" id="MobiDB-lite"/>
    </source>
</evidence>
<keyword evidence="2" id="KW-0812">Transmembrane</keyword>
<dbReference type="Proteomes" id="UP000216004">
    <property type="component" value="Unassembled WGS sequence"/>
</dbReference>
<gene>
    <name evidence="3" type="ORF">BOCO_0729</name>
</gene>
<evidence type="ECO:0000313" key="4">
    <source>
        <dbReference type="Proteomes" id="UP000216004"/>
    </source>
</evidence>
<dbReference type="Pfam" id="PF11377">
    <property type="entry name" value="DUF3180"/>
    <property type="match status" value="1"/>
</dbReference>
<organism evidence="3 4">
    <name type="scientific">Bombiscardovia coagulans</name>
    <dbReference type="NCBI Taxonomy" id="686666"/>
    <lineage>
        <taxon>Bacteria</taxon>
        <taxon>Bacillati</taxon>
        <taxon>Actinomycetota</taxon>
        <taxon>Actinomycetes</taxon>
        <taxon>Bifidobacteriales</taxon>
        <taxon>Bifidobacteriaceae</taxon>
        <taxon>Bombiscardovia</taxon>
    </lineage>
</organism>
<feature type="transmembrane region" description="Helical" evidence="2">
    <location>
        <begin position="41"/>
        <end position="58"/>
    </location>
</feature>
<feature type="transmembrane region" description="Helical" evidence="2">
    <location>
        <begin position="78"/>
        <end position="97"/>
    </location>
</feature>
<reference evidence="3 4" key="1">
    <citation type="journal article" date="2017" name="BMC Genomics">
        <title>Comparative genomic and phylogenomic analyses of the Bifidobacteriaceae family.</title>
        <authorList>
            <person name="Lugli G.A."/>
            <person name="Milani C."/>
            <person name="Turroni F."/>
            <person name="Duranti S."/>
            <person name="Mancabelli L."/>
            <person name="Mangifesta M."/>
            <person name="Ferrario C."/>
            <person name="Modesto M."/>
            <person name="Mattarelli P."/>
            <person name="Jiri K."/>
            <person name="van Sinderen D."/>
            <person name="Ventura M."/>
        </authorList>
    </citation>
    <scope>NUCLEOTIDE SEQUENCE [LARGE SCALE GENOMIC DNA]</scope>
    <source>
        <strain evidence="3 4">DSM 22924</strain>
    </source>
</reference>